<comment type="similarity">
    <text evidence="2">Belongs to the GRINL1 family.</text>
</comment>
<organism evidence="11 12">
    <name type="scientific">Chlamydotis macqueenii</name>
    <name type="common">Macqueen's bustard</name>
    <dbReference type="NCBI Taxonomy" id="187382"/>
    <lineage>
        <taxon>Eukaryota</taxon>
        <taxon>Metazoa</taxon>
        <taxon>Chordata</taxon>
        <taxon>Craniata</taxon>
        <taxon>Vertebrata</taxon>
        <taxon>Euteleostomi</taxon>
        <taxon>Archelosauria</taxon>
        <taxon>Archosauria</taxon>
        <taxon>Dinosauria</taxon>
        <taxon>Saurischia</taxon>
        <taxon>Theropoda</taxon>
        <taxon>Coelurosauria</taxon>
        <taxon>Aves</taxon>
        <taxon>Neognathae</taxon>
        <taxon>Neoaves</taxon>
        <taxon>Otidimorphae</taxon>
        <taxon>Otidiformes</taxon>
        <taxon>Otididae</taxon>
        <taxon>Chlamydotis</taxon>
    </lineage>
</organism>
<evidence type="ECO:0000313" key="12">
    <source>
        <dbReference type="Proteomes" id="UP000053330"/>
    </source>
</evidence>
<dbReference type="GO" id="GO:0035556">
    <property type="term" value="P:intracellular signal transduction"/>
    <property type="evidence" value="ECO:0007669"/>
    <property type="project" value="TreeGrafter"/>
</dbReference>
<dbReference type="Proteomes" id="UP000053330">
    <property type="component" value="Unassembled WGS sequence"/>
</dbReference>
<keyword evidence="6" id="KW-0804">Transcription</keyword>
<evidence type="ECO:0000313" key="11">
    <source>
        <dbReference type="EMBL" id="KFP45013.1"/>
    </source>
</evidence>
<keyword evidence="4" id="KW-0597">Phosphoprotein</keyword>
<dbReference type="GO" id="GO:0005635">
    <property type="term" value="C:nuclear envelope"/>
    <property type="evidence" value="ECO:0007669"/>
    <property type="project" value="TreeGrafter"/>
</dbReference>
<feature type="non-terminal residue" evidence="11">
    <location>
        <position position="92"/>
    </location>
</feature>
<sequence length="92" mass="10636">GSPITSEERRLRDKKHLNDITAARLPPLHHSPAKLLSLEESIAIQIQQKEAYEEMQAKLAAQKLAERLNIKMLRFEPEGQASMQYREVRDED</sequence>
<evidence type="ECO:0000256" key="5">
    <source>
        <dbReference type="ARBA" id="ARBA00023054"/>
    </source>
</evidence>
<dbReference type="PANTHER" id="PTHR23171:SF5">
    <property type="entry name" value="DNA-DIRECTED RNA POLYMERASE II SUBUNIT GRINL1A"/>
    <property type="match status" value="1"/>
</dbReference>
<proteinExistence type="inferred from homology"/>
<name>A0A091KZW6_9AVES</name>
<evidence type="ECO:0000256" key="3">
    <source>
        <dbReference type="ARBA" id="ARBA00022478"/>
    </source>
</evidence>
<comment type="subcellular location">
    <subcellularLocation>
        <location evidence="1">Nucleus</location>
    </subcellularLocation>
</comment>
<evidence type="ECO:0000256" key="8">
    <source>
        <dbReference type="ARBA" id="ARBA00024236"/>
    </source>
</evidence>
<evidence type="ECO:0000256" key="9">
    <source>
        <dbReference type="ARBA" id="ARBA00029649"/>
    </source>
</evidence>
<keyword evidence="12" id="KW-1185">Reference proteome</keyword>
<feature type="non-terminal residue" evidence="11">
    <location>
        <position position="1"/>
    </location>
</feature>
<dbReference type="GO" id="GO:0031674">
    <property type="term" value="C:I band"/>
    <property type="evidence" value="ECO:0007669"/>
    <property type="project" value="TreeGrafter"/>
</dbReference>
<keyword evidence="7" id="KW-0539">Nucleus</keyword>
<keyword evidence="3 11" id="KW-0240">DNA-directed RNA polymerase</keyword>
<evidence type="ECO:0000256" key="4">
    <source>
        <dbReference type="ARBA" id="ARBA00022553"/>
    </source>
</evidence>
<gene>
    <name evidence="11" type="ORF">N324_04139</name>
</gene>
<dbReference type="InterPro" id="IPR026213">
    <property type="entry name" value="GRINL1"/>
</dbReference>
<accession>A0A091KZW6</accession>
<evidence type="ECO:0000256" key="1">
    <source>
        <dbReference type="ARBA" id="ARBA00004123"/>
    </source>
</evidence>
<dbReference type="PRINTS" id="PR02085">
    <property type="entry name" value="POLR2GRINL1"/>
</dbReference>
<dbReference type="GO" id="GO:0006368">
    <property type="term" value="P:transcription elongation by RNA polymerase II"/>
    <property type="evidence" value="ECO:0007669"/>
    <property type="project" value="InterPro"/>
</dbReference>
<dbReference type="AlphaFoldDB" id="A0A091KZW6"/>
<evidence type="ECO:0000256" key="6">
    <source>
        <dbReference type="ARBA" id="ARBA00023163"/>
    </source>
</evidence>
<dbReference type="EMBL" id="KK761268">
    <property type="protein sequence ID" value="KFP45013.1"/>
    <property type="molecule type" value="Genomic_DNA"/>
</dbReference>
<evidence type="ECO:0000256" key="2">
    <source>
        <dbReference type="ARBA" id="ARBA00009876"/>
    </source>
</evidence>
<keyword evidence="5" id="KW-0175">Coiled coil</keyword>
<dbReference type="GO" id="GO:0051685">
    <property type="term" value="P:maintenance of ER location"/>
    <property type="evidence" value="ECO:0007669"/>
    <property type="project" value="TreeGrafter"/>
</dbReference>
<dbReference type="GO" id="GO:0016591">
    <property type="term" value="C:RNA polymerase II, holoenzyme"/>
    <property type="evidence" value="ECO:0007669"/>
    <property type="project" value="TreeGrafter"/>
</dbReference>
<dbReference type="PANTHER" id="PTHR23171">
    <property type="entry name" value="GDOWN1"/>
    <property type="match status" value="1"/>
</dbReference>
<dbReference type="GO" id="GO:0003711">
    <property type="term" value="F:transcription elongation factor activity"/>
    <property type="evidence" value="ECO:0007669"/>
    <property type="project" value="InterPro"/>
</dbReference>
<reference evidence="11 12" key="1">
    <citation type="submission" date="2014-04" db="EMBL/GenBank/DDBJ databases">
        <title>Genome evolution of avian class.</title>
        <authorList>
            <person name="Zhang G."/>
            <person name="Li C."/>
        </authorList>
    </citation>
    <scope>NUCLEOTIDE SEQUENCE [LARGE SCALE GENOMIC DNA]</scope>
    <source>
        <strain evidence="11">BGI_N324</strain>
    </source>
</reference>
<evidence type="ECO:0000256" key="7">
    <source>
        <dbReference type="ARBA" id="ARBA00023242"/>
    </source>
</evidence>
<dbReference type="InterPro" id="IPR051375">
    <property type="entry name" value="Tuftelin_GRINL1A/MYZAP/CCD68"/>
</dbReference>
<protein>
    <recommendedName>
        <fullName evidence="8">DNA-directed RNA polymerase II subunit GRINL1A</fullName>
    </recommendedName>
    <alternativeName>
        <fullName evidence="10">DNA-directed RNA polymerase II subunit M</fullName>
    </alternativeName>
    <alternativeName>
        <fullName evidence="9">Glutamate receptor-like protein 1A</fullName>
    </alternativeName>
</protein>
<evidence type="ECO:0000256" key="10">
    <source>
        <dbReference type="ARBA" id="ARBA00033073"/>
    </source>
</evidence>